<proteinExistence type="predicted"/>
<evidence type="ECO:0000313" key="1">
    <source>
        <dbReference type="EMBL" id="PEO02125.1"/>
    </source>
</evidence>
<dbReference type="AlphaFoldDB" id="A0A9X6UFJ8"/>
<dbReference type="RefSeq" id="WP_098125877.1">
    <property type="nucleotide sequence ID" value="NZ_NUAN01000021.1"/>
</dbReference>
<accession>A0A9X6UFJ8</accession>
<evidence type="ECO:0000313" key="2">
    <source>
        <dbReference type="Proteomes" id="UP000220691"/>
    </source>
</evidence>
<dbReference type="Proteomes" id="UP000220691">
    <property type="component" value="Unassembled WGS sequence"/>
</dbReference>
<organism evidence="1 2">
    <name type="scientific">Bacillus cereus</name>
    <dbReference type="NCBI Taxonomy" id="1396"/>
    <lineage>
        <taxon>Bacteria</taxon>
        <taxon>Bacillati</taxon>
        <taxon>Bacillota</taxon>
        <taxon>Bacilli</taxon>
        <taxon>Bacillales</taxon>
        <taxon>Bacillaceae</taxon>
        <taxon>Bacillus</taxon>
        <taxon>Bacillus cereus group</taxon>
    </lineage>
</organism>
<protein>
    <recommendedName>
        <fullName evidence="3">Zinc-finger domain-containing protein</fullName>
    </recommendedName>
</protein>
<comment type="caution">
    <text evidence="1">The sequence shown here is derived from an EMBL/GenBank/DDBJ whole genome shotgun (WGS) entry which is preliminary data.</text>
</comment>
<reference evidence="1 2" key="1">
    <citation type="submission" date="2017-09" db="EMBL/GenBank/DDBJ databases">
        <title>Large-scale bioinformatics analysis of Bacillus genomes uncovers conserved roles of natural products in bacterial physiology.</title>
        <authorList>
            <consortium name="Agbiome Team Llc"/>
            <person name="Bleich R.M."/>
            <person name="Kirk G.J."/>
            <person name="Santa Maria K.C."/>
            <person name="Allen S.E."/>
            <person name="Farag S."/>
            <person name="Shank E.A."/>
            <person name="Bowers A."/>
        </authorList>
    </citation>
    <scope>NUCLEOTIDE SEQUENCE [LARGE SCALE GENOMIC DNA]</scope>
    <source>
        <strain evidence="1 2">AFS027647</strain>
    </source>
</reference>
<gene>
    <name evidence="1" type="ORF">CN553_02350</name>
</gene>
<name>A0A9X6UFJ8_BACCE</name>
<dbReference type="Gene3D" id="1.10.10.60">
    <property type="entry name" value="Homeodomain-like"/>
    <property type="match status" value="1"/>
</dbReference>
<evidence type="ECO:0008006" key="3">
    <source>
        <dbReference type="Google" id="ProtNLM"/>
    </source>
</evidence>
<sequence length="160" mass="18694">MNGKEKRIRILDIQDQHCQPCEFQMKPLQECMQHCEVGLELKELARGLFEENKGRKPKEEWDEICRQAAKLYEQGFGTTMITKTLGCPSSTLREQLKKRGLWKGKTQAEIQEQSRKKWDDWCQQALKLRGQGYSYPKIAQYLGVPASNLRNEMSKRGCRL</sequence>
<dbReference type="EMBL" id="NUAN01000021">
    <property type="protein sequence ID" value="PEO02125.1"/>
    <property type="molecule type" value="Genomic_DNA"/>
</dbReference>